<dbReference type="RefSeq" id="WP_348738664.1">
    <property type="nucleotide sequence ID" value="NZ_CAXJRC010000022.1"/>
</dbReference>
<evidence type="ECO:0000256" key="2">
    <source>
        <dbReference type="ARBA" id="ARBA00022670"/>
    </source>
</evidence>
<reference evidence="11 12" key="1">
    <citation type="submission" date="2024-05" db="EMBL/GenBank/DDBJ databases">
        <authorList>
            <person name="Duchaud E."/>
        </authorList>
    </citation>
    <scope>NUCLEOTIDE SEQUENCE [LARGE SCALE GENOMIC DNA]</scope>
    <source>
        <strain evidence="11">Ena-SAMPLE-TAB-13-05-2024-13:56:06:370-140305</strain>
    </source>
</reference>
<sequence length="691" mass="77118">MKKKYFFITLLLLCLNFSTIYSQQKEMFYGTIETKDAVKLKKLSPQDIMILSSSNGYSAVKLSEDAAEKLHHMILTHGPGFIYENSKEDAIKTINALQNRRKGQKRGSFSINQDQVVKQHINLVNNINIANHIKELEGYGTRYHTTQSAKQSVLDLKQKWESMAANRNDVSVRIVNHNSSSMPSVVMTITGSEKPDEFVIIGGHIDSISPERTTNAPGADDNASGIATITEVARVLLSTNFKPKRTIEFMAFAAEEIGLRGSKEIAQDYKSRNVNVLAYVQFDMTNYKGSSNDVYVSDDSYNSSSLNAFLVQLMDHYNASGTHKFTYGYTRCNYGCSDHYSWAQQGYETAFPFEATFNGSSPYIHTVNDTSSRFPTANATHAAKFAKLGLEFLIEVAKSQGTSEPVTYCAAKGNNVSDEYIQKVAIGSINNSSTAQTGYQDFTSLSTDLQLGSPQTITITPKWTGRKYNEAYRVWIDYNQDGDFEDNGEQVYSKGANQDASVSGTFTVPPSAKSGKTRMRVTMRYNTLPSSCGSFNYGEVEDYSVNLTNGNNIKNNSCNAPIYNPSVNYSSGDKTLYNNIIYERTNRGWNRLSVCYNPRARTNTHKVLVNDNEVVLFASNPVKGNQLLLYINNELWQNNAVIINDMNGKTVAKVEMSSEKNTIDVSNINAGIYFISLENTGKRYTQKLIKN</sequence>
<evidence type="ECO:0000259" key="10">
    <source>
        <dbReference type="Pfam" id="PF20009"/>
    </source>
</evidence>
<organism evidence="11 12">
    <name type="scientific">Tenacibaculum vairaonense</name>
    <dbReference type="NCBI Taxonomy" id="3137860"/>
    <lineage>
        <taxon>Bacteria</taxon>
        <taxon>Pseudomonadati</taxon>
        <taxon>Bacteroidota</taxon>
        <taxon>Flavobacteriia</taxon>
        <taxon>Flavobacteriales</taxon>
        <taxon>Flavobacteriaceae</taxon>
        <taxon>Tenacibaculum</taxon>
    </lineage>
</organism>
<evidence type="ECO:0000256" key="4">
    <source>
        <dbReference type="ARBA" id="ARBA00022729"/>
    </source>
</evidence>
<evidence type="ECO:0000256" key="5">
    <source>
        <dbReference type="ARBA" id="ARBA00022801"/>
    </source>
</evidence>
<accession>A0ABM9PMQ8</accession>
<dbReference type="InterPro" id="IPR026444">
    <property type="entry name" value="Secre_tail"/>
</dbReference>
<protein>
    <submittedName>
        <fullName evidence="11">Bacterial leucyl aminopeptidase</fullName>
        <ecNumber evidence="11">3.4.11.10</ecNumber>
    </submittedName>
</protein>
<feature type="domain" description="Peptidase M28" evidence="8">
    <location>
        <begin position="185"/>
        <end position="384"/>
    </location>
</feature>
<dbReference type="Gene3D" id="3.40.630.10">
    <property type="entry name" value="Zn peptidases"/>
    <property type="match status" value="1"/>
</dbReference>
<gene>
    <name evidence="11" type="ORF">T190115A13A_20261</name>
</gene>
<dbReference type="Pfam" id="PF18962">
    <property type="entry name" value="Por_Secre_tail"/>
    <property type="match status" value="1"/>
</dbReference>
<dbReference type="SUPFAM" id="SSF53187">
    <property type="entry name" value="Zn-dependent exopeptidases"/>
    <property type="match status" value="1"/>
</dbReference>
<dbReference type="EMBL" id="CAXJRC010000022">
    <property type="protein sequence ID" value="CAL2106981.1"/>
    <property type="molecule type" value="Genomic_DNA"/>
</dbReference>
<dbReference type="Pfam" id="PF04389">
    <property type="entry name" value="Peptidase_M28"/>
    <property type="match status" value="1"/>
</dbReference>
<feature type="domain" description="Secretion system C-terminal sorting" evidence="9">
    <location>
        <begin position="620"/>
        <end position="689"/>
    </location>
</feature>
<name>A0ABM9PMQ8_9FLAO</name>
<comment type="caution">
    <text evidence="11">The sequence shown here is derived from an EMBL/GenBank/DDBJ whole genome shotgun (WGS) entry which is preliminary data.</text>
</comment>
<keyword evidence="5 11" id="KW-0378">Hydrolase</keyword>
<evidence type="ECO:0000256" key="3">
    <source>
        <dbReference type="ARBA" id="ARBA00022723"/>
    </source>
</evidence>
<feature type="chain" id="PRO_5046653939" evidence="7">
    <location>
        <begin position="23"/>
        <end position="691"/>
    </location>
</feature>
<dbReference type="Pfam" id="PF20009">
    <property type="entry name" value="GEVED"/>
    <property type="match status" value="1"/>
</dbReference>
<dbReference type="EC" id="3.4.11.10" evidence="11"/>
<dbReference type="GO" id="GO:0004177">
    <property type="term" value="F:aminopeptidase activity"/>
    <property type="evidence" value="ECO:0007669"/>
    <property type="project" value="UniProtKB-KW"/>
</dbReference>
<evidence type="ECO:0000313" key="12">
    <source>
        <dbReference type="Proteomes" id="UP001497602"/>
    </source>
</evidence>
<dbReference type="NCBIfam" id="TIGR04183">
    <property type="entry name" value="Por_Secre_tail"/>
    <property type="match status" value="1"/>
</dbReference>
<evidence type="ECO:0000256" key="6">
    <source>
        <dbReference type="ARBA" id="ARBA00022833"/>
    </source>
</evidence>
<keyword evidence="2" id="KW-0645">Protease</keyword>
<feature type="domain" description="GEVED" evidence="10">
    <location>
        <begin position="472"/>
        <end position="546"/>
    </location>
</feature>
<evidence type="ECO:0000256" key="7">
    <source>
        <dbReference type="SAM" id="SignalP"/>
    </source>
</evidence>
<dbReference type="Proteomes" id="UP001497602">
    <property type="component" value="Unassembled WGS sequence"/>
</dbReference>
<keyword evidence="1 11" id="KW-0031">Aminopeptidase</keyword>
<proteinExistence type="predicted"/>
<evidence type="ECO:0000313" key="11">
    <source>
        <dbReference type="EMBL" id="CAL2106981.1"/>
    </source>
</evidence>
<dbReference type="InterPro" id="IPR045474">
    <property type="entry name" value="GEVED"/>
</dbReference>
<dbReference type="PANTHER" id="PTHR12147:SF56">
    <property type="entry name" value="AMINOPEPTIDASE YDR415C-RELATED"/>
    <property type="match status" value="1"/>
</dbReference>
<feature type="signal peptide" evidence="7">
    <location>
        <begin position="1"/>
        <end position="22"/>
    </location>
</feature>
<evidence type="ECO:0000259" key="9">
    <source>
        <dbReference type="Pfam" id="PF18962"/>
    </source>
</evidence>
<evidence type="ECO:0000256" key="1">
    <source>
        <dbReference type="ARBA" id="ARBA00022438"/>
    </source>
</evidence>
<evidence type="ECO:0000259" key="8">
    <source>
        <dbReference type="Pfam" id="PF04389"/>
    </source>
</evidence>
<keyword evidence="12" id="KW-1185">Reference proteome</keyword>
<keyword evidence="6" id="KW-0862">Zinc</keyword>
<dbReference type="InterPro" id="IPR007484">
    <property type="entry name" value="Peptidase_M28"/>
</dbReference>
<dbReference type="PANTHER" id="PTHR12147">
    <property type="entry name" value="METALLOPEPTIDASE M28 FAMILY MEMBER"/>
    <property type="match status" value="1"/>
</dbReference>
<keyword evidence="3" id="KW-0479">Metal-binding</keyword>
<dbReference type="InterPro" id="IPR045175">
    <property type="entry name" value="M28_fam"/>
</dbReference>
<keyword evidence="4 7" id="KW-0732">Signal</keyword>